<proteinExistence type="predicted"/>
<dbReference type="Proteomes" id="UP001056120">
    <property type="component" value="Linkage Group LG04"/>
</dbReference>
<comment type="caution">
    <text evidence="1">The sequence shown here is derived from an EMBL/GenBank/DDBJ whole genome shotgun (WGS) entry which is preliminary data.</text>
</comment>
<evidence type="ECO:0000313" key="1">
    <source>
        <dbReference type="EMBL" id="KAI3817125.1"/>
    </source>
</evidence>
<keyword evidence="2" id="KW-1185">Reference proteome</keyword>
<name>A0ACB9JA25_9ASTR</name>
<sequence length="426" mass="46925">MKETIWQSMDHRLVVGGVGGGEGVGYLDLVLSTTLSHPEAYTSRHSSGDQDSAEHDSDTMDMWNGLSTITRCTHNGTGLHGHNFSRHGGHRRRSPKFRDPALTRNMKSSKAHQEEDYEEYGAKKDNNPSSKDGKNSDKLDATRSKHSVTEQRRRSKINERFQILRDLIPNSDQKRDTASFLLEVIEYVQYLQERVQKYEGSYQGWSAEPTKLMPWRNSHWRVPGFGHQPVIKPDSGLTPSFPVRFDENVSIAPVINTGTQNPARSDPGGDVNCNLMDSQPELASKMAMPAVQPSIPVPIQQADGTFSHSALHCNVNMQSSDVPVAGDANQQEEVTVEGGTISISSVYSQGLLSSLTQALQNSGVDLTQATISVQVDLGKRANRGLTSGTSAAKDHENPHTSNQEMGRFQEFDNGGNSDQPSKRLKT</sequence>
<accession>A0ACB9JA25</accession>
<organism evidence="1 2">
    <name type="scientific">Smallanthus sonchifolius</name>
    <dbReference type="NCBI Taxonomy" id="185202"/>
    <lineage>
        <taxon>Eukaryota</taxon>
        <taxon>Viridiplantae</taxon>
        <taxon>Streptophyta</taxon>
        <taxon>Embryophyta</taxon>
        <taxon>Tracheophyta</taxon>
        <taxon>Spermatophyta</taxon>
        <taxon>Magnoliopsida</taxon>
        <taxon>eudicotyledons</taxon>
        <taxon>Gunneridae</taxon>
        <taxon>Pentapetalae</taxon>
        <taxon>asterids</taxon>
        <taxon>campanulids</taxon>
        <taxon>Asterales</taxon>
        <taxon>Asteraceae</taxon>
        <taxon>Asteroideae</taxon>
        <taxon>Heliantheae alliance</taxon>
        <taxon>Millerieae</taxon>
        <taxon>Smallanthus</taxon>
    </lineage>
</organism>
<gene>
    <name evidence="1" type="ORF">L1987_10914</name>
</gene>
<reference evidence="1 2" key="2">
    <citation type="journal article" date="2022" name="Mol. Ecol. Resour.">
        <title>The genomes of chicory, endive, great burdock and yacon provide insights into Asteraceae paleo-polyploidization history and plant inulin production.</title>
        <authorList>
            <person name="Fan W."/>
            <person name="Wang S."/>
            <person name="Wang H."/>
            <person name="Wang A."/>
            <person name="Jiang F."/>
            <person name="Liu H."/>
            <person name="Zhao H."/>
            <person name="Xu D."/>
            <person name="Zhang Y."/>
        </authorList>
    </citation>
    <scope>NUCLEOTIDE SEQUENCE [LARGE SCALE GENOMIC DNA]</scope>
    <source>
        <strain evidence="2">cv. Yunnan</strain>
        <tissue evidence="1">Leaves</tissue>
    </source>
</reference>
<evidence type="ECO:0000313" key="2">
    <source>
        <dbReference type="Proteomes" id="UP001056120"/>
    </source>
</evidence>
<protein>
    <submittedName>
        <fullName evidence="1">Uncharacterized protein</fullName>
    </submittedName>
</protein>
<dbReference type="EMBL" id="CM042021">
    <property type="protein sequence ID" value="KAI3817125.1"/>
    <property type="molecule type" value="Genomic_DNA"/>
</dbReference>
<reference evidence="2" key="1">
    <citation type="journal article" date="2022" name="Mol. Ecol. Resour.">
        <title>The genomes of chicory, endive, great burdock and yacon provide insights into Asteraceae palaeo-polyploidization history and plant inulin production.</title>
        <authorList>
            <person name="Fan W."/>
            <person name="Wang S."/>
            <person name="Wang H."/>
            <person name="Wang A."/>
            <person name="Jiang F."/>
            <person name="Liu H."/>
            <person name="Zhao H."/>
            <person name="Xu D."/>
            <person name="Zhang Y."/>
        </authorList>
    </citation>
    <scope>NUCLEOTIDE SEQUENCE [LARGE SCALE GENOMIC DNA]</scope>
    <source>
        <strain evidence="2">cv. Yunnan</strain>
    </source>
</reference>